<keyword evidence="2" id="KW-0479">Metal-binding</keyword>
<evidence type="ECO:0000256" key="4">
    <source>
        <dbReference type="ARBA" id="ARBA00022833"/>
    </source>
</evidence>
<organism evidence="9 10">
    <name type="scientific">Rubrivivax gelatinosus</name>
    <name type="common">Rhodocyclus gelatinosus</name>
    <name type="synonym">Rhodopseudomonas gelatinosa</name>
    <dbReference type="NCBI Taxonomy" id="28068"/>
    <lineage>
        <taxon>Bacteria</taxon>
        <taxon>Pseudomonadati</taxon>
        <taxon>Pseudomonadota</taxon>
        <taxon>Betaproteobacteria</taxon>
        <taxon>Burkholderiales</taxon>
        <taxon>Sphaerotilaceae</taxon>
        <taxon>Rubrivivax</taxon>
    </lineage>
</organism>
<dbReference type="EMBL" id="SLXD01000010">
    <property type="protein sequence ID" value="TCP01224.1"/>
    <property type="molecule type" value="Genomic_DNA"/>
</dbReference>
<sequence>MKNAIRAAAVTALAAPALLATTPAVPASTPKYLAQRVDCAGTPGLTLAPGELSVLLVDESANPAAARLERLRAPACRSIYAAQRVDDDGWMDRDWLGDVIVSAVDPAAGKPATDLQQSRLRAPHYVVTVSTALADKASPDALTYSLSRELGHGVYRHGTRTAALRLLSTGFYATSVLGFGMLPTLSASVVASGAAADAGLGFGTCLVAGLNKRFELQADAFGVRSLQALGAAKPQAQQVALGVLRASPAAEGRCMDAHNATAGTFARTQAVQAL</sequence>
<comment type="caution">
    <text evidence="9">The sequence shown here is derived from an EMBL/GenBank/DDBJ whole genome shotgun (WGS) entry which is preliminary data.</text>
</comment>
<reference evidence="9 10" key="1">
    <citation type="submission" date="2019-03" db="EMBL/GenBank/DDBJ databases">
        <title>Genomic Encyclopedia of Type Strains, Phase IV (KMG-IV): sequencing the most valuable type-strain genomes for metagenomic binning, comparative biology and taxonomic classification.</title>
        <authorList>
            <person name="Goeker M."/>
        </authorList>
    </citation>
    <scope>NUCLEOTIDE SEQUENCE [LARGE SCALE GENOMIC DNA]</scope>
    <source>
        <strain evidence="9 10">DSM 1709</strain>
    </source>
</reference>
<evidence type="ECO:0000313" key="10">
    <source>
        <dbReference type="Proteomes" id="UP000295106"/>
    </source>
</evidence>
<keyword evidence="4 6" id="KW-0862">Zinc</keyword>
<evidence type="ECO:0000256" key="7">
    <source>
        <dbReference type="SAM" id="SignalP"/>
    </source>
</evidence>
<dbReference type="GO" id="GO:0046872">
    <property type="term" value="F:metal ion binding"/>
    <property type="evidence" value="ECO:0007669"/>
    <property type="project" value="UniProtKB-KW"/>
</dbReference>
<comment type="similarity">
    <text evidence="6">Belongs to the peptidase M48 family.</text>
</comment>
<proteinExistence type="inferred from homology"/>
<evidence type="ECO:0000256" key="3">
    <source>
        <dbReference type="ARBA" id="ARBA00022801"/>
    </source>
</evidence>
<dbReference type="GO" id="GO:0004222">
    <property type="term" value="F:metalloendopeptidase activity"/>
    <property type="evidence" value="ECO:0007669"/>
    <property type="project" value="InterPro"/>
</dbReference>
<keyword evidence="5 6" id="KW-0482">Metalloprotease</keyword>
<keyword evidence="7" id="KW-0732">Signal</keyword>
<feature type="signal peptide" evidence="7">
    <location>
        <begin position="1"/>
        <end position="27"/>
    </location>
</feature>
<evidence type="ECO:0000259" key="8">
    <source>
        <dbReference type="Pfam" id="PF01435"/>
    </source>
</evidence>
<keyword evidence="1 6" id="KW-0645">Protease</keyword>
<evidence type="ECO:0000256" key="5">
    <source>
        <dbReference type="ARBA" id="ARBA00023049"/>
    </source>
</evidence>
<dbReference type="RefSeq" id="WP_207184608.1">
    <property type="nucleotide sequence ID" value="NZ_NRRI01000044.1"/>
</dbReference>
<evidence type="ECO:0000256" key="6">
    <source>
        <dbReference type="RuleBase" id="RU003983"/>
    </source>
</evidence>
<gene>
    <name evidence="9" type="ORF">EV684_110155</name>
</gene>
<protein>
    <submittedName>
        <fullName evidence="9">Peptidase M48-like protein</fullName>
    </submittedName>
</protein>
<name>A0A4R2MA88_RUBGE</name>
<dbReference type="Proteomes" id="UP000295106">
    <property type="component" value="Unassembled WGS sequence"/>
</dbReference>
<dbReference type="AlphaFoldDB" id="A0A4R2MA88"/>
<accession>A0A4R2MA88</accession>
<dbReference type="InterPro" id="IPR001915">
    <property type="entry name" value="Peptidase_M48"/>
</dbReference>
<evidence type="ECO:0000313" key="9">
    <source>
        <dbReference type="EMBL" id="TCP01224.1"/>
    </source>
</evidence>
<feature type="chain" id="PRO_5020787358" evidence="7">
    <location>
        <begin position="28"/>
        <end position="274"/>
    </location>
</feature>
<comment type="cofactor">
    <cofactor evidence="6">
        <name>Zn(2+)</name>
        <dbReference type="ChEBI" id="CHEBI:29105"/>
    </cofactor>
    <text evidence="6">Binds 1 zinc ion per subunit.</text>
</comment>
<feature type="domain" description="Peptidase M48" evidence="8">
    <location>
        <begin position="126"/>
        <end position="253"/>
    </location>
</feature>
<evidence type="ECO:0000256" key="1">
    <source>
        <dbReference type="ARBA" id="ARBA00022670"/>
    </source>
</evidence>
<keyword evidence="3 6" id="KW-0378">Hydrolase</keyword>
<dbReference type="Pfam" id="PF01435">
    <property type="entry name" value="Peptidase_M48"/>
    <property type="match status" value="1"/>
</dbReference>
<dbReference type="GO" id="GO:0006508">
    <property type="term" value="P:proteolysis"/>
    <property type="evidence" value="ECO:0007669"/>
    <property type="project" value="UniProtKB-KW"/>
</dbReference>
<evidence type="ECO:0000256" key="2">
    <source>
        <dbReference type="ARBA" id="ARBA00022723"/>
    </source>
</evidence>